<dbReference type="InterPro" id="IPR000524">
    <property type="entry name" value="Tscrpt_reg_HTH_GntR"/>
</dbReference>
<dbReference type="Gene3D" id="1.20.120.530">
    <property type="entry name" value="GntR ligand-binding domain-like"/>
    <property type="match status" value="1"/>
</dbReference>
<dbReference type="SMART" id="SM00345">
    <property type="entry name" value="HTH_GNTR"/>
    <property type="match status" value="1"/>
</dbReference>
<protein>
    <submittedName>
        <fullName evidence="5">Putative GntR family transcriptional regulator</fullName>
    </submittedName>
</protein>
<dbReference type="GO" id="GO:0003677">
    <property type="term" value="F:DNA binding"/>
    <property type="evidence" value="ECO:0007669"/>
    <property type="project" value="UniProtKB-KW"/>
</dbReference>
<dbReference type="PANTHER" id="PTHR43537:SF24">
    <property type="entry name" value="GLUCONATE OPERON TRANSCRIPTIONAL REPRESSOR"/>
    <property type="match status" value="1"/>
</dbReference>
<feature type="domain" description="HTH gntR-type" evidence="4">
    <location>
        <begin position="25"/>
        <end position="92"/>
    </location>
</feature>
<evidence type="ECO:0000256" key="2">
    <source>
        <dbReference type="ARBA" id="ARBA00023125"/>
    </source>
</evidence>
<sequence length="240" mass="26352">MQPKGKVERVVETYGALPRPSGARQQLSEDVAAYVRELIISGSVLPGEFLRTEPIAAAVGVSNTPVREGLLILAGEGFVELVPRRGFVVSAFSPQDVRDLFWAQAAFAGELAQRAAEKISEAELDHLREVLDLHQKALERGDHETTVRCGHDFHRTINLAADSRRLAMMLGGIVKQLPNRFYNDIEGHNDDTMEAHPRIIDALASRNGELAAELMRAHIMSGADELVSQLSKQGLWAESP</sequence>
<evidence type="ECO:0000256" key="1">
    <source>
        <dbReference type="ARBA" id="ARBA00023015"/>
    </source>
</evidence>
<evidence type="ECO:0000313" key="6">
    <source>
        <dbReference type="Proteomes" id="UP000035088"/>
    </source>
</evidence>
<dbReference type="PANTHER" id="PTHR43537">
    <property type="entry name" value="TRANSCRIPTIONAL REGULATOR, GNTR FAMILY"/>
    <property type="match status" value="1"/>
</dbReference>
<dbReference type="InterPro" id="IPR011711">
    <property type="entry name" value="GntR_C"/>
</dbReference>
<dbReference type="PROSITE" id="PS50949">
    <property type="entry name" value="HTH_GNTR"/>
    <property type="match status" value="1"/>
</dbReference>
<evidence type="ECO:0000313" key="5">
    <source>
        <dbReference type="EMBL" id="GAB11352.1"/>
    </source>
</evidence>
<dbReference type="STRING" id="1073574.GOARA_068_00110"/>
<keyword evidence="3" id="KW-0804">Transcription</keyword>
<comment type="caution">
    <text evidence="5">The sequence shown here is derived from an EMBL/GenBank/DDBJ whole genome shotgun (WGS) entry which is preliminary data.</text>
</comment>
<keyword evidence="1" id="KW-0805">Transcription regulation</keyword>
<name>G7H677_9ACTN</name>
<gene>
    <name evidence="5" type="ORF">GOARA_068_00110</name>
</gene>
<dbReference type="Proteomes" id="UP000035088">
    <property type="component" value="Unassembled WGS sequence"/>
</dbReference>
<dbReference type="GO" id="GO:0003700">
    <property type="term" value="F:DNA-binding transcription factor activity"/>
    <property type="evidence" value="ECO:0007669"/>
    <property type="project" value="InterPro"/>
</dbReference>
<organism evidence="5 6">
    <name type="scientific">Gordonia araii NBRC 100433</name>
    <dbReference type="NCBI Taxonomy" id="1073574"/>
    <lineage>
        <taxon>Bacteria</taxon>
        <taxon>Bacillati</taxon>
        <taxon>Actinomycetota</taxon>
        <taxon>Actinomycetes</taxon>
        <taxon>Mycobacteriales</taxon>
        <taxon>Gordoniaceae</taxon>
        <taxon>Gordonia</taxon>
    </lineage>
</organism>
<dbReference type="InterPro" id="IPR036390">
    <property type="entry name" value="WH_DNA-bd_sf"/>
</dbReference>
<dbReference type="SMART" id="SM00895">
    <property type="entry name" value="FCD"/>
    <property type="match status" value="1"/>
</dbReference>
<accession>G7H677</accession>
<dbReference type="CDD" id="cd07377">
    <property type="entry name" value="WHTH_GntR"/>
    <property type="match status" value="1"/>
</dbReference>
<evidence type="ECO:0000256" key="3">
    <source>
        <dbReference type="ARBA" id="ARBA00023163"/>
    </source>
</evidence>
<keyword evidence="2" id="KW-0238">DNA-binding</keyword>
<dbReference type="EMBL" id="BAEE01000068">
    <property type="protein sequence ID" value="GAB11352.1"/>
    <property type="molecule type" value="Genomic_DNA"/>
</dbReference>
<keyword evidence="6" id="KW-1185">Reference proteome</keyword>
<dbReference type="Gene3D" id="1.10.10.10">
    <property type="entry name" value="Winged helix-like DNA-binding domain superfamily/Winged helix DNA-binding domain"/>
    <property type="match status" value="1"/>
</dbReference>
<dbReference type="Pfam" id="PF07729">
    <property type="entry name" value="FCD"/>
    <property type="match status" value="1"/>
</dbReference>
<dbReference type="AlphaFoldDB" id="G7H677"/>
<dbReference type="SUPFAM" id="SSF46785">
    <property type="entry name" value="Winged helix' DNA-binding domain"/>
    <property type="match status" value="1"/>
</dbReference>
<dbReference type="InterPro" id="IPR036388">
    <property type="entry name" value="WH-like_DNA-bd_sf"/>
</dbReference>
<dbReference type="SUPFAM" id="SSF48008">
    <property type="entry name" value="GntR ligand-binding domain-like"/>
    <property type="match status" value="1"/>
</dbReference>
<reference evidence="5 6" key="1">
    <citation type="submission" date="2011-11" db="EMBL/GenBank/DDBJ databases">
        <title>Whole genome shotgun sequence of Gordonia araii NBRC 100433.</title>
        <authorList>
            <person name="Yoshida Y."/>
            <person name="Hosoyama A."/>
            <person name="Tsuchikane K."/>
            <person name="Katsumata H."/>
            <person name="Yamazaki S."/>
            <person name="Fujita N."/>
        </authorList>
    </citation>
    <scope>NUCLEOTIDE SEQUENCE [LARGE SCALE GENOMIC DNA]</scope>
    <source>
        <strain evidence="5 6">NBRC 100433</strain>
    </source>
</reference>
<dbReference type="InterPro" id="IPR008920">
    <property type="entry name" value="TF_FadR/GntR_C"/>
</dbReference>
<dbReference type="Pfam" id="PF00392">
    <property type="entry name" value="GntR"/>
    <property type="match status" value="1"/>
</dbReference>
<evidence type="ECO:0000259" key="4">
    <source>
        <dbReference type="PROSITE" id="PS50949"/>
    </source>
</evidence>
<proteinExistence type="predicted"/>